<protein>
    <recommendedName>
        <fullName evidence="1">non-specific serine/threonine protein kinase</fullName>
        <ecNumber evidence="1">2.7.11.1</ecNumber>
    </recommendedName>
</protein>
<proteinExistence type="predicted"/>
<dbReference type="GO" id="GO:0004674">
    <property type="term" value="F:protein serine/threonine kinase activity"/>
    <property type="evidence" value="ECO:0007669"/>
    <property type="project" value="UniProtKB-KW"/>
</dbReference>
<dbReference type="InterPro" id="IPR011009">
    <property type="entry name" value="Kinase-like_dom_sf"/>
</dbReference>
<evidence type="ECO:0000256" key="1">
    <source>
        <dbReference type="ARBA" id="ARBA00012513"/>
    </source>
</evidence>
<dbReference type="InterPro" id="IPR017441">
    <property type="entry name" value="Protein_kinase_ATP_BS"/>
</dbReference>
<evidence type="ECO:0000259" key="11">
    <source>
        <dbReference type="PROSITE" id="PS50011"/>
    </source>
</evidence>
<name>A0A3G4ZNM9_9VIRU</name>
<evidence type="ECO:0000256" key="7">
    <source>
        <dbReference type="ARBA" id="ARBA00047899"/>
    </source>
</evidence>
<evidence type="ECO:0000256" key="4">
    <source>
        <dbReference type="ARBA" id="ARBA00022741"/>
    </source>
</evidence>
<evidence type="ECO:0000256" key="9">
    <source>
        <dbReference type="PROSITE-ProRule" id="PRU10141"/>
    </source>
</evidence>
<evidence type="ECO:0000256" key="6">
    <source>
        <dbReference type="ARBA" id="ARBA00022840"/>
    </source>
</evidence>
<keyword evidence="2 12" id="KW-0723">Serine/threonine-protein kinase</keyword>
<accession>A0A3G4ZNM9</accession>
<dbReference type="InterPro" id="IPR000719">
    <property type="entry name" value="Prot_kinase_dom"/>
</dbReference>
<dbReference type="SUPFAM" id="SSF56112">
    <property type="entry name" value="Protein kinase-like (PK-like)"/>
    <property type="match status" value="1"/>
</dbReference>
<dbReference type="InterPro" id="IPR051334">
    <property type="entry name" value="SRPK"/>
</dbReference>
<evidence type="ECO:0000256" key="3">
    <source>
        <dbReference type="ARBA" id="ARBA00022679"/>
    </source>
</evidence>
<dbReference type="PROSITE" id="PS50011">
    <property type="entry name" value="PROTEIN_KINASE_DOM"/>
    <property type="match status" value="1"/>
</dbReference>
<reference evidence="12" key="1">
    <citation type="submission" date="2018-10" db="EMBL/GenBank/DDBJ databases">
        <title>Hidden diversity of soil giant viruses.</title>
        <authorList>
            <person name="Schulz F."/>
            <person name="Alteio L."/>
            <person name="Goudeau D."/>
            <person name="Ryan E.M."/>
            <person name="Malmstrom R.R."/>
            <person name="Blanchard J."/>
            <person name="Woyke T."/>
        </authorList>
    </citation>
    <scope>NUCLEOTIDE SEQUENCE</scope>
    <source>
        <strain evidence="12">TEV1</strain>
    </source>
</reference>
<organism evidence="12">
    <name type="scientific">Terrestrivirus sp</name>
    <dbReference type="NCBI Taxonomy" id="2487775"/>
    <lineage>
        <taxon>Viruses</taxon>
        <taxon>Varidnaviria</taxon>
        <taxon>Bamfordvirae</taxon>
        <taxon>Nucleocytoviricota</taxon>
        <taxon>Megaviricetes</taxon>
        <taxon>Imitervirales</taxon>
        <taxon>Mimiviridae</taxon>
        <taxon>Klosneuvirinae</taxon>
    </lineage>
</organism>
<comment type="catalytic activity">
    <reaction evidence="8">
        <text>L-seryl-[protein] + ATP = O-phospho-L-seryl-[protein] + ADP + H(+)</text>
        <dbReference type="Rhea" id="RHEA:17989"/>
        <dbReference type="Rhea" id="RHEA-COMP:9863"/>
        <dbReference type="Rhea" id="RHEA-COMP:11604"/>
        <dbReference type="ChEBI" id="CHEBI:15378"/>
        <dbReference type="ChEBI" id="CHEBI:29999"/>
        <dbReference type="ChEBI" id="CHEBI:30616"/>
        <dbReference type="ChEBI" id="CHEBI:83421"/>
        <dbReference type="ChEBI" id="CHEBI:456216"/>
        <dbReference type="EC" id="2.7.11.1"/>
    </reaction>
</comment>
<dbReference type="PANTHER" id="PTHR47634">
    <property type="entry name" value="PROTEIN KINASE DOMAIN-CONTAINING PROTEIN-RELATED"/>
    <property type="match status" value="1"/>
</dbReference>
<feature type="binding site" evidence="9">
    <location>
        <position position="53"/>
    </location>
    <ligand>
        <name>ATP</name>
        <dbReference type="ChEBI" id="CHEBI:30616"/>
    </ligand>
</feature>
<gene>
    <name evidence="12" type="ORF">Terrestrivirus4_52</name>
</gene>
<dbReference type="EC" id="2.7.11.1" evidence="1"/>
<dbReference type="EMBL" id="MK071982">
    <property type="protein sequence ID" value="AYV76004.1"/>
    <property type="molecule type" value="Genomic_DNA"/>
</dbReference>
<feature type="domain" description="Protein kinase" evidence="11">
    <location>
        <begin position="24"/>
        <end position="484"/>
    </location>
</feature>
<dbReference type="SMART" id="SM00220">
    <property type="entry name" value="S_TKc"/>
    <property type="match status" value="1"/>
</dbReference>
<evidence type="ECO:0000256" key="10">
    <source>
        <dbReference type="SAM" id="MobiDB-lite"/>
    </source>
</evidence>
<keyword evidence="6 9" id="KW-0067">ATP-binding</keyword>
<dbReference type="PANTHER" id="PTHR47634:SF9">
    <property type="entry name" value="PROTEIN KINASE DOMAIN-CONTAINING PROTEIN-RELATED"/>
    <property type="match status" value="1"/>
</dbReference>
<evidence type="ECO:0000256" key="2">
    <source>
        <dbReference type="ARBA" id="ARBA00022527"/>
    </source>
</evidence>
<dbReference type="GO" id="GO:0005524">
    <property type="term" value="F:ATP binding"/>
    <property type="evidence" value="ECO:0007669"/>
    <property type="project" value="UniProtKB-UniRule"/>
</dbReference>
<evidence type="ECO:0000313" key="12">
    <source>
        <dbReference type="EMBL" id="AYV76004.1"/>
    </source>
</evidence>
<feature type="compositionally biased region" description="Basic residues" evidence="10">
    <location>
        <begin position="545"/>
        <end position="555"/>
    </location>
</feature>
<dbReference type="GO" id="GO:0050684">
    <property type="term" value="P:regulation of mRNA processing"/>
    <property type="evidence" value="ECO:0007669"/>
    <property type="project" value="TreeGrafter"/>
</dbReference>
<dbReference type="Gene3D" id="1.10.510.10">
    <property type="entry name" value="Transferase(Phosphotransferase) domain 1"/>
    <property type="match status" value="1"/>
</dbReference>
<keyword evidence="5 12" id="KW-0418">Kinase</keyword>
<dbReference type="Pfam" id="PF00069">
    <property type="entry name" value="Pkinase"/>
    <property type="match status" value="2"/>
</dbReference>
<keyword evidence="4 9" id="KW-0547">Nucleotide-binding</keyword>
<keyword evidence="3" id="KW-0808">Transferase</keyword>
<evidence type="ECO:0000256" key="5">
    <source>
        <dbReference type="ARBA" id="ARBA00022777"/>
    </source>
</evidence>
<dbReference type="PROSITE" id="PS00107">
    <property type="entry name" value="PROTEIN_KINASE_ATP"/>
    <property type="match status" value="1"/>
</dbReference>
<sequence>MGDSYSYDTAADYDWTGEILNEKYIMLKRIGAGSFAAVWLCTDISKKKFYAMKISNPDDYYDAESELTIMKHYNKKKNQHLIDLIDHFEFTNDDNDIQICIVMPLMTCSAYDLIKIYRGTGSMMPVDVIRTIMYSTIVSLDTLNSMGYLHTDIKSDNILVSYVDETNISEVSNLCNFINKKNVTDLIGKKSKYLIIENKKNKKKNVEKEELNQISTRLVIDELLNEFYKNNNSTLNKISDSKITDFNSDNDNDSDNDSDNISIDSTYESRYKTRFTVPRHFLESDNEIDDKVNMIKKSNLSAETLPKINTKTFIAKLGDFGTCIKINKHKHNEIQTRYYRAPEVILGLKYDEKCDVWSLGCTLYELITGNFLFDPNETELISCDRFHIYDLTQQLGPLPASMTDISPRRDIFYKKNGLIRGINIQTDSNNNKRKSIKEELMVAFINSKLSESEITDLIDLTISMLNYNPTQRPSLKELLKSNFFSNDLYKQNDECVSAVFGKIDDELKCIYNPDNASGIKSGSELKSGSKLKSMENISNLNKSSKSSKKFKHNKSSKITIST</sequence>
<dbReference type="PROSITE" id="PS00108">
    <property type="entry name" value="PROTEIN_KINASE_ST"/>
    <property type="match status" value="1"/>
</dbReference>
<comment type="catalytic activity">
    <reaction evidence="7">
        <text>L-threonyl-[protein] + ATP = O-phospho-L-threonyl-[protein] + ADP + H(+)</text>
        <dbReference type="Rhea" id="RHEA:46608"/>
        <dbReference type="Rhea" id="RHEA-COMP:11060"/>
        <dbReference type="Rhea" id="RHEA-COMP:11605"/>
        <dbReference type="ChEBI" id="CHEBI:15378"/>
        <dbReference type="ChEBI" id="CHEBI:30013"/>
        <dbReference type="ChEBI" id="CHEBI:30616"/>
        <dbReference type="ChEBI" id="CHEBI:61977"/>
        <dbReference type="ChEBI" id="CHEBI:456216"/>
        <dbReference type="EC" id="2.7.11.1"/>
    </reaction>
</comment>
<evidence type="ECO:0000256" key="8">
    <source>
        <dbReference type="ARBA" id="ARBA00048679"/>
    </source>
</evidence>
<feature type="region of interest" description="Disordered" evidence="10">
    <location>
        <begin position="542"/>
        <end position="562"/>
    </location>
</feature>
<dbReference type="InterPro" id="IPR008271">
    <property type="entry name" value="Ser/Thr_kinase_AS"/>
</dbReference>
<dbReference type="Gene3D" id="3.30.200.20">
    <property type="entry name" value="Phosphorylase Kinase, domain 1"/>
    <property type="match status" value="1"/>
</dbReference>